<gene>
    <name evidence="1" type="ORF">JRJ22_17110</name>
</gene>
<proteinExistence type="predicted"/>
<sequence>MKKYPATDLDDVVRLHADGHYVEQTLPGANPERDKKVSDAIAKLKQDRPAAKVRQ</sequence>
<evidence type="ECO:0000313" key="2">
    <source>
        <dbReference type="Proteomes" id="UP000663452"/>
    </source>
</evidence>
<reference evidence="1 2" key="1">
    <citation type="submission" date="2021-02" db="EMBL/GenBank/DDBJ databases">
        <title>Paenibacillus tianjinensis sp. nov.</title>
        <authorList>
            <person name="Liu H."/>
        </authorList>
    </citation>
    <scope>NUCLEOTIDE SEQUENCE [LARGE SCALE GENOMIC DNA]</scope>
    <source>
        <strain evidence="1 2">TB2019</strain>
    </source>
</reference>
<dbReference type="EMBL" id="CP070969">
    <property type="protein sequence ID" value="QSF43008.1"/>
    <property type="molecule type" value="Genomic_DNA"/>
</dbReference>
<accession>A0ABX7L6S6</accession>
<dbReference type="RefSeq" id="WP_206100667.1">
    <property type="nucleotide sequence ID" value="NZ_CP070969.1"/>
</dbReference>
<dbReference type="Proteomes" id="UP000663452">
    <property type="component" value="Chromosome"/>
</dbReference>
<keyword evidence="2" id="KW-1185">Reference proteome</keyword>
<protein>
    <submittedName>
        <fullName evidence="1">Uncharacterized protein</fullName>
    </submittedName>
</protein>
<name>A0ABX7L6S6_9BACL</name>
<evidence type="ECO:0000313" key="1">
    <source>
        <dbReference type="EMBL" id="QSF43008.1"/>
    </source>
</evidence>
<organism evidence="1 2">
    <name type="scientific">Paenibacillus tianjinensis</name>
    <dbReference type="NCBI Taxonomy" id="2810347"/>
    <lineage>
        <taxon>Bacteria</taxon>
        <taxon>Bacillati</taxon>
        <taxon>Bacillota</taxon>
        <taxon>Bacilli</taxon>
        <taxon>Bacillales</taxon>
        <taxon>Paenibacillaceae</taxon>
        <taxon>Paenibacillus</taxon>
    </lineage>
</organism>